<evidence type="ECO:0000313" key="7">
    <source>
        <dbReference type="EMBL" id="BBH50337.1"/>
    </source>
</evidence>
<dbReference type="NCBIfam" id="TIGR03062">
    <property type="entry name" value="pip_yhgE_Cterm"/>
    <property type="match status" value="1"/>
</dbReference>
<dbReference type="Pfam" id="PF12698">
    <property type="entry name" value="ABC2_membrane_3"/>
    <property type="match status" value="2"/>
</dbReference>
<organism evidence="7 8">
    <name type="scientific">Parolsenella catena</name>
    <dbReference type="NCBI Taxonomy" id="2003188"/>
    <lineage>
        <taxon>Bacteria</taxon>
        <taxon>Bacillati</taxon>
        <taxon>Actinomycetota</taxon>
        <taxon>Coriobacteriia</taxon>
        <taxon>Coriobacteriales</taxon>
        <taxon>Atopobiaceae</taxon>
        <taxon>Parolsenella</taxon>
    </lineage>
</organism>
<keyword evidence="4 5" id="KW-0472">Membrane</keyword>
<feature type="transmembrane region" description="Helical" evidence="5">
    <location>
        <begin position="557"/>
        <end position="576"/>
    </location>
</feature>
<feature type="domain" description="ABC-2 type transporter transmembrane" evidence="6">
    <location>
        <begin position="21"/>
        <end position="168"/>
    </location>
</feature>
<evidence type="ECO:0000256" key="4">
    <source>
        <dbReference type="ARBA" id="ARBA00023136"/>
    </source>
</evidence>
<keyword evidence="3 5" id="KW-1133">Transmembrane helix</keyword>
<reference evidence="8" key="1">
    <citation type="submission" date="2018-11" db="EMBL/GenBank/DDBJ databases">
        <title>Comparative genomics of Parolsenella catena and Libanicoccus massiliensis: Reclassification of Libanicoccus massiliensis as Parolsenella massiliensis comb. nov.</title>
        <authorList>
            <person name="Sakamoto M."/>
            <person name="Ikeyama N."/>
            <person name="Murakami T."/>
            <person name="Mori H."/>
            <person name="Yuki M."/>
            <person name="Ohkuma M."/>
        </authorList>
    </citation>
    <scope>NUCLEOTIDE SEQUENCE [LARGE SCALE GENOMIC DNA]</scope>
    <source>
        <strain evidence="8">JCM 31932</strain>
    </source>
</reference>
<evidence type="ECO:0000256" key="5">
    <source>
        <dbReference type="SAM" id="Phobius"/>
    </source>
</evidence>
<sequence>MSKIWSFIKRDARRLHLNVISLVVIVGIIVVPTFYAWFNIAGSWDPYGNTDNLKVAVANCDAGYSSDLMPVEINFGDRVEAELRESTSIGYTFTSEEDALEGVRSGEYYAAVVIPEDFSTEMMTVLTPNPTRPQVTFYQNDKANAIAQIVTNKASSAIQADINKSFASSITTVGAGVLEELGNYLDDDNLADVAAKLDDAVSSSTSALTDTATNLRDFSGVIGSTQGMLGSSSSTLGTSLSSTLDLSGSLSSAANDVRGLGSALDGATDSLNDAISSSTSSLDSVSGAVDQAFSTADGQIDKLTSALGSAAGVADDSASRLDALSSKLGAAADTASHAIKGIDAQLAGMAETNPLYAVLTKARAAAVNARDNASEGQAQASAAAGQMRTLSSQLNKTAGDVASGKQTAADAKEKLSGVISSAKSGITTVQGVYESDLRGSLGTLADQIDGAAGNAQTITDSLSKTFGDVSSMAGSAADGLGDAASAINEAADALDTAASRLSELHAKLSAALDSQDMQQVRDILTANPDDLASFISSPVAVDRNAVFAIENNGSAMAPFYTTLAIWIGGVVLAALVKTNASEKALEETGCSHTQAYIARLALFTLIGLLQSTLICAGDLYYLGVQCANPVLFFLAGWLASFTFVNIIYALTASFGDVGKAIAVVLMVIQVAGSGGTFPREMLPQAFQAIYPFLPFVHAENAMRAAMFGLYGNDFWVSLGTLAGFIVPALLLGLVLRKPIIRLNEWVERKLESTKLM</sequence>
<feature type="transmembrane region" description="Helical" evidence="5">
    <location>
        <begin position="597"/>
        <end position="623"/>
    </location>
</feature>
<evidence type="ECO:0000256" key="1">
    <source>
        <dbReference type="ARBA" id="ARBA00004141"/>
    </source>
</evidence>
<evidence type="ECO:0000256" key="3">
    <source>
        <dbReference type="ARBA" id="ARBA00022989"/>
    </source>
</evidence>
<dbReference type="OrthoDB" id="9811483at2"/>
<dbReference type="PANTHER" id="PTHR43077">
    <property type="entry name" value="TRANSPORT PERMEASE YVFS-RELATED"/>
    <property type="match status" value="1"/>
</dbReference>
<dbReference type="GO" id="GO:0140359">
    <property type="term" value="F:ABC-type transporter activity"/>
    <property type="evidence" value="ECO:0007669"/>
    <property type="project" value="InterPro"/>
</dbReference>
<feature type="transmembrane region" description="Helical" evidence="5">
    <location>
        <begin position="629"/>
        <end position="650"/>
    </location>
</feature>
<gene>
    <name evidence="7" type="primary">yhgE</name>
    <name evidence="7" type="ORF">Pcatena_09240</name>
</gene>
<dbReference type="InterPro" id="IPR017501">
    <property type="entry name" value="Phage_infect_YhgE_C"/>
</dbReference>
<dbReference type="EMBL" id="AP019367">
    <property type="protein sequence ID" value="BBH50337.1"/>
    <property type="molecule type" value="Genomic_DNA"/>
</dbReference>
<proteinExistence type="predicted"/>
<dbReference type="KEGG" id="pcat:Pcatena_09240"/>
<feature type="transmembrane region" description="Helical" evidence="5">
    <location>
        <begin position="657"/>
        <end position="677"/>
    </location>
</feature>
<evidence type="ECO:0000256" key="2">
    <source>
        <dbReference type="ARBA" id="ARBA00022692"/>
    </source>
</evidence>
<dbReference type="Proteomes" id="UP000273154">
    <property type="component" value="Chromosome"/>
</dbReference>
<evidence type="ECO:0000313" key="8">
    <source>
        <dbReference type="Proteomes" id="UP000273154"/>
    </source>
</evidence>
<dbReference type="Gene3D" id="3.40.1710.10">
    <property type="entry name" value="abc type-2 transporter like domain"/>
    <property type="match status" value="1"/>
</dbReference>
<feature type="domain" description="ABC-2 type transporter transmembrane" evidence="6">
    <location>
        <begin position="416"/>
        <end position="733"/>
    </location>
</feature>
<keyword evidence="2 5" id="KW-0812">Transmembrane</keyword>
<dbReference type="InterPro" id="IPR017500">
    <property type="entry name" value="Phage_infect_YhgE_N"/>
</dbReference>
<dbReference type="GeneID" id="88849059"/>
<protein>
    <submittedName>
        <fullName evidence="7">YhgE/Pip domain-containing protein</fullName>
    </submittedName>
</protein>
<comment type="subcellular location">
    <subcellularLocation>
        <location evidence="1">Membrane</location>
        <topology evidence="1">Multi-pass membrane protein</topology>
    </subcellularLocation>
</comment>
<dbReference type="InterPro" id="IPR013525">
    <property type="entry name" value="ABC2_TM"/>
</dbReference>
<name>A0A3G9JXW3_9ACTN</name>
<accession>A0A3G9JXW3</accession>
<dbReference type="PANTHER" id="PTHR43077:SF10">
    <property type="entry name" value="TRANSPORT PERMEASE PROTEIN"/>
    <property type="match status" value="1"/>
</dbReference>
<feature type="transmembrane region" description="Helical" evidence="5">
    <location>
        <begin position="714"/>
        <end position="735"/>
    </location>
</feature>
<dbReference type="AlphaFoldDB" id="A0A3G9JXW3"/>
<keyword evidence="8" id="KW-1185">Reference proteome</keyword>
<dbReference type="NCBIfam" id="TIGR03061">
    <property type="entry name" value="pip_yhgE_Nterm"/>
    <property type="match status" value="1"/>
</dbReference>
<feature type="transmembrane region" description="Helical" evidence="5">
    <location>
        <begin position="15"/>
        <end position="38"/>
    </location>
</feature>
<dbReference type="GO" id="GO:0016020">
    <property type="term" value="C:membrane"/>
    <property type="evidence" value="ECO:0007669"/>
    <property type="project" value="UniProtKB-SubCell"/>
</dbReference>
<dbReference type="RefSeq" id="WP_126422083.1">
    <property type="nucleotide sequence ID" value="NZ_AP019367.1"/>
</dbReference>
<dbReference type="InterPro" id="IPR051328">
    <property type="entry name" value="T7SS_ABC-Transporter"/>
</dbReference>
<evidence type="ECO:0000259" key="6">
    <source>
        <dbReference type="Pfam" id="PF12698"/>
    </source>
</evidence>